<evidence type="ECO:0000256" key="8">
    <source>
        <dbReference type="SAM" id="Phobius"/>
    </source>
</evidence>
<reference evidence="11 12" key="1">
    <citation type="submission" date="2016-10" db="EMBL/GenBank/DDBJ databases">
        <authorList>
            <person name="de Groot N.N."/>
        </authorList>
    </citation>
    <scope>NUCLEOTIDE SEQUENCE [LARGE SCALE GENOMIC DNA]</scope>
    <source>
        <strain>J11</strain>
        <strain evidence="12">PG 39</strain>
    </source>
</reference>
<dbReference type="PANTHER" id="PTHR11562:SF17">
    <property type="entry name" value="RE54080P-RELATED"/>
    <property type="match status" value="1"/>
</dbReference>
<keyword evidence="7 8" id="KW-0472">Membrane</keyword>
<evidence type="ECO:0000259" key="9">
    <source>
        <dbReference type="Pfam" id="PF01545"/>
    </source>
</evidence>
<evidence type="ECO:0000256" key="6">
    <source>
        <dbReference type="ARBA" id="ARBA00023065"/>
    </source>
</evidence>
<evidence type="ECO:0000256" key="1">
    <source>
        <dbReference type="ARBA" id="ARBA00004141"/>
    </source>
</evidence>
<feature type="domain" description="Cation efflux protein cytoplasmic" evidence="10">
    <location>
        <begin position="208"/>
        <end position="283"/>
    </location>
</feature>
<sequence>MHSHAPSSLKALGIVLVMTGTIFFAELIAGLISGSLALLSDAMHMLSDATGLILSFVAIVIGRRAADRRSTYGYRRVEVLAALINALTVSLVCVWIVWEAIQRFRHPDEIDTRLMLTVGMIGLLANAISAWILVRRQHDSLNMKGAYLHVLSDLLGSFAVIVAGLIINWTGWLIADTIASLIIAALVLPRSIRLLMDTLDVLLERAPRRVDMQGLEEKLTELPDIQAVHDLHVWTTDGTRLLATCHLVVADEGCAPGEHCRILDAADAVFAAHGIDHSTIQLETPLHIEHETVC</sequence>
<gene>
    <name evidence="11" type="ORF">SAMN05660282_01080</name>
</gene>
<dbReference type="InterPro" id="IPR027470">
    <property type="entry name" value="Cation_efflux_CTD"/>
</dbReference>
<dbReference type="SUPFAM" id="SSF160240">
    <property type="entry name" value="Cation efflux protein cytoplasmic domain-like"/>
    <property type="match status" value="1"/>
</dbReference>
<evidence type="ECO:0000256" key="2">
    <source>
        <dbReference type="ARBA" id="ARBA00008873"/>
    </source>
</evidence>
<accession>A0A1I2SDN9</accession>
<keyword evidence="5 8" id="KW-1133">Transmembrane helix</keyword>
<dbReference type="EMBL" id="FOPJ01000005">
    <property type="protein sequence ID" value="SFG50543.1"/>
    <property type="molecule type" value="Genomic_DNA"/>
</dbReference>
<feature type="transmembrane region" description="Helical" evidence="8">
    <location>
        <begin position="146"/>
        <end position="166"/>
    </location>
</feature>
<keyword evidence="4 8" id="KW-0812">Transmembrane</keyword>
<dbReference type="SUPFAM" id="SSF161111">
    <property type="entry name" value="Cation efflux protein transmembrane domain-like"/>
    <property type="match status" value="1"/>
</dbReference>
<keyword evidence="6" id="KW-0406">Ion transport</keyword>
<evidence type="ECO:0000313" key="11">
    <source>
        <dbReference type="EMBL" id="SFG50543.1"/>
    </source>
</evidence>
<dbReference type="STRING" id="185761.SAMN05660282_01080"/>
<feature type="domain" description="Cation efflux protein transmembrane" evidence="9">
    <location>
        <begin position="14"/>
        <end position="203"/>
    </location>
</feature>
<keyword evidence="3" id="KW-0813">Transport</keyword>
<feature type="transmembrane region" description="Helical" evidence="8">
    <location>
        <begin position="77"/>
        <end position="98"/>
    </location>
</feature>
<dbReference type="InterPro" id="IPR050681">
    <property type="entry name" value="CDF/SLC30A"/>
</dbReference>
<dbReference type="NCBIfam" id="TIGR01297">
    <property type="entry name" value="CDF"/>
    <property type="match status" value="1"/>
</dbReference>
<dbReference type="GO" id="GO:0005385">
    <property type="term" value="F:zinc ion transmembrane transporter activity"/>
    <property type="evidence" value="ECO:0007669"/>
    <property type="project" value="TreeGrafter"/>
</dbReference>
<dbReference type="InterPro" id="IPR058533">
    <property type="entry name" value="Cation_efflux_TM"/>
</dbReference>
<dbReference type="InterPro" id="IPR002524">
    <property type="entry name" value="Cation_efflux"/>
</dbReference>
<dbReference type="PANTHER" id="PTHR11562">
    <property type="entry name" value="CATION EFFLUX PROTEIN/ ZINC TRANSPORTER"/>
    <property type="match status" value="1"/>
</dbReference>
<comment type="subcellular location">
    <subcellularLocation>
        <location evidence="1">Membrane</location>
        <topology evidence="1">Multi-pass membrane protein</topology>
    </subcellularLocation>
</comment>
<evidence type="ECO:0000256" key="4">
    <source>
        <dbReference type="ARBA" id="ARBA00022692"/>
    </source>
</evidence>
<organism evidence="11 12">
    <name type="scientific">Corynebacterium spheniscorum</name>
    <dbReference type="NCBI Taxonomy" id="185761"/>
    <lineage>
        <taxon>Bacteria</taxon>
        <taxon>Bacillati</taxon>
        <taxon>Actinomycetota</taxon>
        <taxon>Actinomycetes</taxon>
        <taxon>Mycobacteriales</taxon>
        <taxon>Corynebacteriaceae</taxon>
        <taxon>Corynebacterium</taxon>
    </lineage>
</organism>
<dbReference type="AlphaFoldDB" id="A0A1I2SDN9"/>
<evidence type="ECO:0000313" key="12">
    <source>
        <dbReference type="Proteomes" id="UP000199065"/>
    </source>
</evidence>
<keyword evidence="12" id="KW-1185">Reference proteome</keyword>
<dbReference type="Proteomes" id="UP000199065">
    <property type="component" value="Unassembled WGS sequence"/>
</dbReference>
<proteinExistence type="inferred from homology"/>
<evidence type="ECO:0000256" key="3">
    <source>
        <dbReference type="ARBA" id="ARBA00022448"/>
    </source>
</evidence>
<name>A0A1I2SDN9_9CORY</name>
<feature type="transmembrane region" description="Helical" evidence="8">
    <location>
        <begin position="114"/>
        <end position="134"/>
    </location>
</feature>
<dbReference type="Gene3D" id="1.20.1510.10">
    <property type="entry name" value="Cation efflux protein transmembrane domain"/>
    <property type="match status" value="1"/>
</dbReference>
<comment type="similarity">
    <text evidence="2">Belongs to the cation diffusion facilitator (CDF) transporter (TC 2.A.4) family. SLC30A subfamily.</text>
</comment>
<evidence type="ECO:0000259" key="10">
    <source>
        <dbReference type="Pfam" id="PF16916"/>
    </source>
</evidence>
<dbReference type="InterPro" id="IPR027469">
    <property type="entry name" value="Cation_efflux_TMD_sf"/>
</dbReference>
<feature type="transmembrane region" description="Helical" evidence="8">
    <location>
        <begin position="45"/>
        <end position="65"/>
    </location>
</feature>
<feature type="transmembrane region" description="Helical" evidence="8">
    <location>
        <begin position="12"/>
        <end position="39"/>
    </location>
</feature>
<dbReference type="Pfam" id="PF01545">
    <property type="entry name" value="Cation_efflux"/>
    <property type="match status" value="1"/>
</dbReference>
<protein>
    <submittedName>
        <fullName evidence="11">Cobalt-zinc-cadmium efflux system protein</fullName>
    </submittedName>
</protein>
<feature type="transmembrane region" description="Helical" evidence="8">
    <location>
        <begin position="172"/>
        <end position="189"/>
    </location>
</feature>
<dbReference type="InterPro" id="IPR036837">
    <property type="entry name" value="Cation_efflux_CTD_sf"/>
</dbReference>
<dbReference type="Pfam" id="PF16916">
    <property type="entry name" value="ZT_dimer"/>
    <property type="match status" value="1"/>
</dbReference>
<evidence type="ECO:0000256" key="7">
    <source>
        <dbReference type="ARBA" id="ARBA00023136"/>
    </source>
</evidence>
<evidence type="ECO:0000256" key="5">
    <source>
        <dbReference type="ARBA" id="ARBA00022989"/>
    </source>
</evidence>
<dbReference type="GO" id="GO:0005886">
    <property type="term" value="C:plasma membrane"/>
    <property type="evidence" value="ECO:0007669"/>
    <property type="project" value="TreeGrafter"/>
</dbReference>